<dbReference type="GO" id="GO:0030973">
    <property type="term" value="F:molybdate ion binding"/>
    <property type="evidence" value="ECO:0007669"/>
    <property type="project" value="TreeGrafter"/>
</dbReference>
<dbReference type="eggNOG" id="COG0725">
    <property type="taxonomic scope" value="Bacteria"/>
</dbReference>
<dbReference type="PANTHER" id="PTHR30632">
    <property type="entry name" value="MOLYBDATE-BINDING PERIPLASMIC PROTEIN"/>
    <property type="match status" value="1"/>
</dbReference>
<dbReference type="PANTHER" id="PTHR30632:SF11">
    <property type="entry name" value="BLR4797 PROTEIN"/>
    <property type="match status" value="1"/>
</dbReference>
<comment type="caution">
    <text evidence="2">The sequence shown here is derived from an EMBL/GenBank/DDBJ whole genome shotgun (WGS) entry which is preliminary data.</text>
</comment>
<dbReference type="SUPFAM" id="SSF53850">
    <property type="entry name" value="Periplasmic binding protein-like II"/>
    <property type="match status" value="1"/>
</dbReference>
<dbReference type="Proteomes" id="UP000198145">
    <property type="component" value="Unassembled WGS sequence"/>
</dbReference>
<keyword evidence="1" id="KW-0732">Signal</keyword>
<proteinExistence type="predicted"/>
<dbReference type="Gene3D" id="3.40.190.10">
    <property type="entry name" value="Periplasmic binding protein-like II"/>
    <property type="match status" value="2"/>
</dbReference>
<dbReference type="InterPro" id="IPR050682">
    <property type="entry name" value="ModA/WtpA"/>
</dbReference>
<dbReference type="RefSeq" id="WP_088421090.1">
    <property type="nucleotide sequence ID" value="NZ_NJBA01000009.1"/>
</dbReference>
<dbReference type="AlphaFoldDB" id="A0A246F5T5"/>
<dbReference type="Pfam" id="PF13531">
    <property type="entry name" value="SBP_bac_11"/>
    <property type="match status" value="1"/>
</dbReference>
<evidence type="ECO:0000256" key="1">
    <source>
        <dbReference type="SAM" id="SignalP"/>
    </source>
</evidence>
<accession>A0A246F5T5</accession>
<dbReference type="GO" id="GO:0015689">
    <property type="term" value="P:molybdate ion transport"/>
    <property type="evidence" value="ECO:0007669"/>
    <property type="project" value="TreeGrafter"/>
</dbReference>
<evidence type="ECO:0000313" key="3">
    <source>
        <dbReference type="Proteomes" id="UP000198145"/>
    </source>
</evidence>
<dbReference type="EMBL" id="NJBA01000009">
    <property type="protein sequence ID" value="OWP48523.1"/>
    <property type="molecule type" value="Genomic_DNA"/>
</dbReference>
<gene>
    <name evidence="2" type="ORF">CEG18_24360</name>
</gene>
<reference evidence="2 3" key="1">
    <citation type="submission" date="2017-06" db="EMBL/GenBank/DDBJ databases">
        <title>Draft genome of Pseudomonas nitroreducens DF05.</title>
        <authorList>
            <person name="Iyer R."/>
        </authorList>
    </citation>
    <scope>NUCLEOTIDE SEQUENCE [LARGE SCALE GENOMIC DNA]</scope>
    <source>
        <strain evidence="2 3">DF05</strain>
    </source>
</reference>
<feature type="chain" id="PRO_5013394914" evidence="1">
    <location>
        <begin position="25"/>
        <end position="258"/>
    </location>
</feature>
<protein>
    <submittedName>
        <fullName evidence="2">Molybdenum ABC transporter substrate-binding protein</fullName>
    </submittedName>
</protein>
<feature type="signal peptide" evidence="1">
    <location>
        <begin position="1"/>
        <end position="24"/>
    </location>
</feature>
<organism evidence="2 3">
    <name type="scientific">Pseudomonas nitroreducens</name>
    <dbReference type="NCBI Taxonomy" id="46680"/>
    <lineage>
        <taxon>Bacteria</taxon>
        <taxon>Pseudomonadati</taxon>
        <taxon>Pseudomonadota</taxon>
        <taxon>Gammaproteobacteria</taxon>
        <taxon>Pseudomonadales</taxon>
        <taxon>Pseudomonadaceae</taxon>
        <taxon>Pseudomonas</taxon>
    </lineage>
</organism>
<name>A0A246F5T5_PSENT</name>
<sequence length="258" mass="27488">MKRLAKHLAALAIGLCALNGAASAEELDVMTSGGFTAAFKQLSATFAERSGDTIHTVLGPSMGQAREAIPKRLERGENADVVIMVGYALDELIRQGRVDPASKVELADSRIGMVVRQGAAKPDIGSEDAFRKTLLDARSLAYSDSASGVYIQNELFRKLGVQQSVASKARMIERIPVASVVASGQYEIGFQQVAELLPVPGVTFVGRIPESLQSITRYSAGIVRNARHPEQARALLAYLSSPAAQPVIQSSGLDSIPR</sequence>
<evidence type="ECO:0000313" key="2">
    <source>
        <dbReference type="EMBL" id="OWP48523.1"/>
    </source>
</evidence>
<dbReference type="STRING" id="46680.GCA_000807755_06707"/>